<reference evidence="6 7" key="1">
    <citation type="submission" date="2022-03" db="EMBL/GenBank/DDBJ databases">
        <title>Complete genome analysis of Roseomonas KG 17.1 : a prolific producer of plant growth promoters.</title>
        <authorList>
            <person name="Saadouli I."/>
            <person name="Najjari A."/>
            <person name="Mosbah A."/>
            <person name="Ouzari H.I."/>
        </authorList>
    </citation>
    <scope>NUCLEOTIDE SEQUENCE [LARGE SCALE GENOMIC DNA]</scope>
    <source>
        <strain evidence="6 7">KG17-1</strain>
    </source>
</reference>
<organism evidence="6 7">
    <name type="scientific">Teichococcus vastitatis</name>
    <dbReference type="NCBI Taxonomy" id="2307076"/>
    <lineage>
        <taxon>Bacteria</taxon>
        <taxon>Pseudomonadati</taxon>
        <taxon>Pseudomonadota</taxon>
        <taxon>Alphaproteobacteria</taxon>
        <taxon>Acetobacterales</taxon>
        <taxon>Roseomonadaceae</taxon>
        <taxon>Roseomonas</taxon>
    </lineage>
</organism>
<evidence type="ECO:0000256" key="4">
    <source>
        <dbReference type="ARBA" id="ARBA00022729"/>
    </source>
</evidence>
<dbReference type="InterPro" id="IPR015168">
    <property type="entry name" value="SsuA/THI5"/>
</dbReference>
<dbReference type="PANTHER" id="PTHR30024:SF48">
    <property type="entry name" value="ABC TRANSPORTER SUBSTRATE-BINDING PROTEIN"/>
    <property type="match status" value="1"/>
</dbReference>
<dbReference type="InterPro" id="IPR010067">
    <property type="entry name" value="ABC_SsuA_sub-bd"/>
</dbReference>
<dbReference type="CDD" id="cd13558">
    <property type="entry name" value="PBP2_SsuA_like_2"/>
    <property type="match status" value="1"/>
</dbReference>
<dbReference type="Proteomes" id="UP001201985">
    <property type="component" value="Unassembled WGS sequence"/>
</dbReference>
<evidence type="ECO:0000259" key="5">
    <source>
        <dbReference type="SMART" id="SM00062"/>
    </source>
</evidence>
<dbReference type="NCBIfam" id="TIGR01728">
    <property type="entry name" value="SsuA_fam"/>
    <property type="match status" value="1"/>
</dbReference>
<name>A0ABS9W8F2_9PROT</name>
<accession>A0ABS9W8F2</accession>
<comment type="similarity">
    <text evidence="2">Belongs to the bacterial solute-binding protein SsuA/TauA family.</text>
</comment>
<dbReference type="PANTHER" id="PTHR30024">
    <property type="entry name" value="ALIPHATIC SULFONATES-BINDING PROTEIN-RELATED"/>
    <property type="match status" value="1"/>
</dbReference>
<protein>
    <submittedName>
        <fullName evidence="6">ABC transporter substrate-binding protein</fullName>
    </submittedName>
</protein>
<dbReference type="SMART" id="SM00062">
    <property type="entry name" value="PBPb"/>
    <property type="match status" value="1"/>
</dbReference>
<gene>
    <name evidence="6" type="ORF">MON41_16405</name>
</gene>
<dbReference type="Gene3D" id="3.40.190.10">
    <property type="entry name" value="Periplasmic binding protein-like II"/>
    <property type="match status" value="2"/>
</dbReference>
<evidence type="ECO:0000313" key="7">
    <source>
        <dbReference type="Proteomes" id="UP001201985"/>
    </source>
</evidence>
<evidence type="ECO:0000313" key="6">
    <source>
        <dbReference type="EMBL" id="MCI0755303.1"/>
    </source>
</evidence>
<sequence length="318" mass="34223">MSLSTSRRRLLAAGTVLLAAPGIVRAQVPVLRVGNQKGGLRSLLEASGAGKDLPYRIEWSEFPAAAPLLEALNAGALDVGYQGDLAFLSAYAAGAPLRAVGASRAAPACQAILVRDGAYRQLADLKGKRIAGNRGGWGHYLIRAALKRDNIRPDEVTINFMPPTDALLAFRSGAVDAWAVWEPYISVEELQFDARRLLDAQGLSPSVTFVSASEAAIRDKRPQLTDFLRRFGQGWEWANGHIPDYARYNSTLTRIPEAALRKAYELQAAVAVPIDAPLVREIQDAADHAVEFGLMQRRVEVAGALDLGFVTPAAASRG</sequence>
<dbReference type="SUPFAM" id="SSF53850">
    <property type="entry name" value="Periplasmic binding protein-like II"/>
    <property type="match status" value="1"/>
</dbReference>
<dbReference type="RefSeq" id="WP_120009136.1">
    <property type="nucleotide sequence ID" value="NZ_JALBUU010000028.1"/>
</dbReference>
<keyword evidence="4" id="KW-0732">Signal</keyword>
<proteinExistence type="inferred from homology"/>
<keyword evidence="7" id="KW-1185">Reference proteome</keyword>
<dbReference type="Pfam" id="PF09084">
    <property type="entry name" value="NMT1"/>
    <property type="match status" value="1"/>
</dbReference>
<evidence type="ECO:0000256" key="1">
    <source>
        <dbReference type="ARBA" id="ARBA00004418"/>
    </source>
</evidence>
<dbReference type="EMBL" id="JALBUU010000028">
    <property type="protein sequence ID" value="MCI0755303.1"/>
    <property type="molecule type" value="Genomic_DNA"/>
</dbReference>
<dbReference type="InterPro" id="IPR001638">
    <property type="entry name" value="Solute-binding_3/MltF_N"/>
</dbReference>
<evidence type="ECO:0000256" key="2">
    <source>
        <dbReference type="ARBA" id="ARBA00010742"/>
    </source>
</evidence>
<comment type="caution">
    <text evidence="6">The sequence shown here is derived from an EMBL/GenBank/DDBJ whole genome shotgun (WGS) entry which is preliminary data.</text>
</comment>
<keyword evidence="3" id="KW-0813">Transport</keyword>
<feature type="domain" description="Solute-binding protein family 3/N-terminal" evidence="5">
    <location>
        <begin position="30"/>
        <end position="238"/>
    </location>
</feature>
<comment type="subcellular location">
    <subcellularLocation>
        <location evidence="1">Periplasm</location>
    </subcellularLocation>
</comment>
<evidence type="ECO:0000256" key="3">
    <source>
        <dbReference type="ARBA" id="ARBA00022448"/>
    </source>
</evidence>